<dbReference type="InterPro" id="IPR001138">
    <property type="entry name" value="Zn2Cys6_DnaBD"/>
</dbReference>
<name>A0A9P4Y3Z0_CRYP1</name>
<feature type="region of interest" description="Disordered" evidence="4">
    <location>
        <begin position="57"/>
        <end position="101"/>
    </location>
</feature>
<evidence type="ECO:0000313" key="8">
    <source>
        <dbReference type="Proteomes" id="UP000803844"/>
    </source>
</evidence>
<dbReference type="GO" id="GO:0003677">
    <property type="term" value="F:DNA binding"/>
    <property type="evidence" value="ECO:0007669"/>
    <property type="project" value="InterPro"/>
</dbReference>
<dbReference type="GO" id="GO:0008270">
    <property type="term" value="F:zinc ion binding"/>
    <property type="evidence" value="ECO:0007669"/>
    <property type="project" value="InterPro"/>
</dbReference>
<dbReference type="GO" id="GO:0005634">
    <property type="term" value="C:nucleus"/>
    <property type="evidence" value="ECO:0007669"/>
    <property type="project" value="UniProtKB-SubCell"/>
</dbReference>
<proteinExistence type="predicted"/>
<dbReference type="SMART" id="SM00906">
    <property type="entry name" value="Fungal_trans"/>
    <property type="match status" value="1"/>
</dbReference>
<dbReference type="RefSeq" id="XP_040776991.1">
    <property type="nucleotide sequence ID" value="XM_040915740.1"/>
</dbReference>
<dbReference type="OrthoDB" id="10263753at2759"/>
<evidence type="ECO:0000256" key="1">
    <source>
        <dbReference type="ARBA" id="ARBA00004123"/>
    </source>
</evidence>
<feature type="domain" description="Zn(2)-C6 fungal-type" evidence="6">
    <location>
        <begin position="22"/>
        <end position="53"/>
    </location>
</feature>
<keyword evidence="5" id="KW-0812">Transmembrane</keyword>
<feature type="region of interest" description="Disordered" evidence="4">
    <location>
        <begin position="601"/>
        <end position="660"/>
    </location>
</feature>
<dbReference type="GO" id="GO:0006351">
    <property type="term" value="P:DNA-templated transcription"/>
    <property type="evidence" value="ECO:0007669"/>
    <property type="project" value="InterPro"/>
</dbReference>
<protein>
    <recommendedName>
        <fullName evidence="6">Zn(2)-C6 fungal-type domain-containing protein</fullName>
    </recommendedName>
</protein>
<dbReference type="GO" id="GO:0000981">
    <property type="term" value="F:DNA-binding transcription factor activity, RNA polymerase II-specific"/>
    <property type="evidence" value="ECO:0007669"/>
    <property type="project" value="InterPro"/>
</dbReference>
<dbReference type="SUPFAM" id="SSF57701">
    <property type="entry name" value="Zn2/Cys6 DNA-binding domain"/>
    <property type="match status" value="1"/>
</dbReference>
<dbReference type="PANTHER" id="PTHR31001:SF87">
    <property type="entry name" value="COL-21"/>
    <property type="match status" value="1"/>
</dbReference>
<keyword evidence="5" id="KW-0472">Membrane</keyword>
<dbReference type="CDD" id="cd00067">
    <property type="entry name" value="GAL4"/>
    <property type="match status" value="1"/>
</dbReference>
<dbReference type="SMART" id="SM00066">
    <property type="entry name" value="GAL4"/>
    <property type="match status" value="1"/>
</dbReference>
<dbReference type="AlphaFoldDB" id="A0A9P4Y3Z0"/>
<evidence type="ECO:0000313" key="7">
    <source>
        <dbReference type="EMBL" id="KAF3766030.1"/>
    </source>
</evidence>
<evidence type="ECO:0000256" key="3">
    <source>
        <dbReference type="ARBA" id="ARBA00023242"/>
    </source>
</evidence>
<evidence type="ECO:0000256" key="2">
    <source>
        <dbReference type="ARBA" id="ARBA00022723"/>
    </source>
</evidence>
<keyword evidence="8" id="KW-1185">Reference proteome</keyword>
<reference evidence="7" key="1">
    <citation type="journal article" date="2020" name="Phytopathology">
        <title>Genome sequence of the chestnut blight fungus Cryphonectria parasitica EP155: A fundamental resource for an archetypical invasive plant pathogen.</title>
        <authorList>
            <person name="Crouch J.A."/>
            <person name="Dawe A."/>
            <person name="Aerts A."/>
            <person name="Barry K."/>
            <person name="Churchill A.C.L."/>
            <person name="Grimwood J."/>
            <person name="Hillman B."/>
            <person name="Milgroom M.G."/>
            <person name="Pangilinan J."/>
            <person name="Smith M."/>
            <person name="Salamov A."/>
            <person name="Schmutz J."/>
            <person name="Yadav J."/>
            <person name="Grigoriev I.V."/>
            <person name="Nuss D."/>
        </authorList>
    </citation>
    <scope>NUCLEOTIDE SEQUENCE</scope>
    <source>
        <strain evidence="7">EP155</strain>
    </source>
</reference>
<sequence length="727" mass="80782">AAAAADADKQQPPRKRRRIVISCTECHRRKQKCDRGFPCTNCVSRNKQDSCRYETGAPTAKALQQQARRAGEGGAAEPPRRRGRPQDPAAGSVKAPTSFGYADASGTSGASTLGFLKKLDDGSMNPEGESLTRLTMPREDAAYYGTRERYKSLVRQMPARSDIERLADIYFKDFNWQYNAVDRYMFNRQAKEWYKLPFNLLNVDGPQALSPDLRAFPAMVFQILATSLLILPTASDPTFDHLKYNNSMSFEDLATDYTESGMALMNLLGKRQVSLTLVTADWLRAAFLKYSGLVTESWHAIGTAIRDAQECGLHRESLDPRPKSDNIEDILENQWEIQRRRKMWCLLVVWDVHTGIVLGRPLSVDLSIKCPLPVDAPEPKDPSRTPVVQRSDNDPPSLTTRTLYTFQITLALKDIVDLEKEGPCPKDFSKVDRLHEKLVELEAQTPAFFRQENPDTRFDNLADCFWVPMARSSLHPLVAFNFMALHRPYVFTRPHSRREALKASLKMLELQRANFTTMSPRHYKLYHLFFGTFDAIVLMASIFILFPKDNAEYLASALQHFQWAMERFEIMAERNRLAAAARGVLQAIRLRLKRALEMNGTPSVVSTTSSTPGSQPTASASDSNVSATTATTSESPSLTNAGSSGNRSTSVFTTPGADISPAASDQQYAAMSAGDAAPIDPGLAGMAASDWTLPDNFDWSSIQPLYAMADVAYNDLMGISHGGGGEI</sequence>
<accession>A0A9P4Y3Z0</accession>
<organism evidence="7 8">
    <name type="scientific">Cryphonectria parasitica (strain ATCC 38755 / EP155)</name>
    <dbReference type="NCBI Taxonomy" id="660469"/>
    <lineage>
        <taxon>Eukaryota</taxon>
        <taxon>Fungi</taxon>
        <taxon>Dikarya</taxon>
        <taxon>Ascomycota</taxon>
        <taxon>Pezizomycotina</taxon>
        <taxon>Sordariomycetes</taxon>
        <taxon>Sordariomycetidae</taxon>
        <taxon>Diaporthales</taxon>
        <taxon>Cryphonectriaceae</taxon>
        <taxon>Cryphonectria-Endothia species complex</taxon>
        <taxon>Cryphonectria</taxon>
    </lineage>
</organism>
<dbReference type="InterPro" id="IPR007219">
    <property type="entry name" value="XnlR_reg_dom"/>
</dbReference>
<comment type="subcellular location">
    <subcellularLocation>
        <location evidence="1">Nucleus</location>
    </subcellularLocation>
</comment>
<feature type="compositionally biased region" description="Polar residues" evidence="4">
    <location>
        <begin position="386"/>
        <end position="398"/>
    </location>
</feature>
<keyword evidence="2" id="KW-0479">Metal-binding</keyword>
<feature type="non-terminal residue" evidence="7">
    <location>
        <position position="1"/>
    </location>
</feature>
<comment type="caution">
    <text evidence="7">The sequence shown here is derived from an EMBL/GenBank/DDBJ whole genome shotgun (WGS) entry which is preliminary data.</text>
</comment>
<feature type="compositionally biased region" description="Low complexity" evidence="4">
    <location>
        <begin position="601"/>
        <end position="639"/>
    </location>
</feature>
<evidence type="ECO:0000256" key="5">
    <source>
        <dbReference type="SAM" id="Phobius"/>
    </source>
</evidence>
<dbReference type="CDD" id="cd12148">
    <property type="entry name" value="fungal_TF_MHR"/>
    <property type="match status" value="1"/>
</dbReference>
<dbReference type="PROSITE" id="PS00463">
    <property type="entry name" value="ZN2_CY6_FUNGAL_1"/>
    <property type="match status" value="1"/>
</dbReference>
<dbReference type="InterPro" id="IPR036864">
    <property type="entry name" value="Zn2-C6_fun-type_DNA-bd_sf"/>
</dbReference>
<dbReference type="Pfam" id="PF00172">
    <property type="entry name" value="Zn_clus"/>
    <property type="match status" value="1"/>
</dbReference>
<gene>
    <name evidence="7" type="ORF">M406DRAFT_226327</name>
</gene>
<dbReference type="Proteomes" id="UP000803844">
    <property type="component" value="Unassembled WGS sequence"/>
</dbReference>
<evidence type="ECO:0000259" key="6">
    <source>
        <dbReference type="PROSITE" id="PS50048"/>
    </source>
</evidence>
<feature type="region of interest" description="Disordered" evidence="4">
    <location>
        <begin position="375"/>
        <end position="398"/>
    </location>
</feature>
<feature type="compositionally biased region" description="Polar residues" evidence="4">
    <location>
        <begin position="640"/>
        <end position="653"/>
    </location>
</feature>
<evidence type="ECO:0000256" key="4">
    <source>
        <dbReference type="SAM" id="MobiDB-lite"/>
    </source>
</evidence>
<dbReference type="InterPro" id="IPR050613">
    <property type="entry name" value="Sec_Metabolite_Reg"/>
</dbReference>
<dbReference type="GeneID" id="63832869"/>
<dbReference type="PROSITE" id="PS50048">
    <property type="entry name" value="ZN2_CY6_FUNGAL_2"/>
    <property type="match status" value="1"/>
</dbReference>
<keyword evidence="5" id="KW-1133">Transmembrane helix</keyword>
<feature type="non-terminal residue" evidence="7">
    <location>
        <position position="727"/>
    </location>
</feature>
<feature type="transmembrane region" description="Helical" evidence="5">
    <location>
        <begin position="525"/>
        <end position="546"/>
    </location>
</feature>
<dbReference type="EMBL" id="MU032347">
    <property type="protein sequence ID" value="KAF3766030.1"/>
    <property type="molecule type" value="Genomic_DNA"/>
</dbReference>
<dbReference type="Gene3D" id="4.10.240.10">
    <property type="entry name" value="Zn(2)-C6 fungal-type DNA-binding domain"/>
    <property type="match status" value="1"/>
</dbReference>
<keyword evidence="3" id="KW-0539">Nucleus</keyword>
<dbReference type="PANTHER" id="PTHR31001">
    <property type="entry name" value="UNCHARACTERIZED TRANSCRIPTIONAL REGULATORY PROTEIN"/>
    <property type="match status" value="1"/>
</dbReference>
<dbReference type="Pfam" id="PF04082">
    <property type="entry name" value="Fungal_trans"/>
    <property type="match status" value="1"/>
</dbReference>